<evidence type="ECO:0000313" key="1">
    <source>
        <dbReference type="EMBL" id="KAG6634879.1"/>
    </source>
</evidence>
<reference evidence="1" key="1">
    <citation type="submission" date="2020-12" db="EMBL/GenBank/DDBJ databases">
        <title>WGS assembly of Carya illinoinensis cv. Pawnee.</title>
        <authorList>
            <person name="Platts A."/>
            <person name="Shu S."/>
            <person name="Wright S."/>
            <person name="Barry K."/>
            <person name="Edger P."/>
            <person name="Pires J.C."/>
            <person name="Schmutz J."/>
        </authorList>
    </citation>
    <scope>NUCLEOTIDE SEQUENCE</scope>
    <source>
        <tissue evidence="1">Leaf</tissue>
    </source>
</reference>
<keyword evidence="2" id="KW-1185">Reference proteome</keyword>
<name>A0A8T1NTE3_CARIL</name>
<evidence type="ECO:0000313" key="2">
    <source>
        <dbReference type="Proteomes" id="UP000811609"/>
    </source>
</evidence>
<accession>A0A8T1NTE3</accession>
<sequence length="134" mass="13960">MESKLGIFENLGELLECVGAARSPILDGVAGELNEPGRPALLIFQEKVLARLPAIWRREFAGVSRLILPTFLGSVLPGPNGGDAVRDGNILGAAATSAVFSIVGRAVFGSGCAEKTTHPSGRRCGVVLVAAHRE</sequence>
<dbReference type="AlphaFoldDB" id="A0A8T1NTE3"/>
<protein>
    <submittedName>
        <fullName evidence="1">Uncharacterized protein</fullName>
    </submittedName>
</protein>
<dbReference type="EMBL" id="CM031819">
    <property type="protein sequence ID" value="KAG6634879.1"/>
    <property type="molecule type" value="Genomic_DNA"/>
</dbReference>
<dbReference type="Proteomes" id="UP000811609">
    <property type="component" value="Chromosome 11"/>
</dbReference>
<organism evidence="1 2">
    <name type="scientific">Carya illinoinensis</name>
    <name type="common">Pecan</name>
    <dbReference type="NCBI Taxonomy" id="32201"/>
    <lineage>
        <taxon>Eukaryota</taxon>
        <taxon>Viridiplantae</taxon>
        <taxon>Streptophyta</taxon>
        <taxon>Embryophyta</taxon>
        <taxon>Tracheophyta</taxon>
        <taxon>Spermatophyta</taxon>
        <taxon>Magnoliopsida</taxon>
        <taxon>eudicotyledons</taxon>
        <taxon>Gunneridae</taxon>
        <taxon>Pentapetalae</taxon>
        <taxon>rosids</taxon>
        <taxon>fabids</taxon>
        <taxon>Fagales</taxon>
        <taxon>Juglandaceae</taxon>
        <taxon>Carya</taxon>
    </lineage>
</organism>
<comment type="caution">
    <text evidence="1">The sequence shown here is derived from an EMBL/GenBank/DDBJ whole genome shotgun (WGS) entry which is preliminary data.</text>
</comment>
<gene>
    <name evidence="1" type="ORF">CIPAW_11G002600</name>
</gene>
<proteinExistence type="predicted"/>